<dbReference type="GO" id="GO:0044780">
    <property type="term" value="P:bacterial-type flagellum assembly"/>
    <property type="evidence" value="ECO:0007669"/>
    <property type="project" value="InterPro"/>
</dbReference>
<dbReference type="PANTHER" id="PTHR37533">
    <property type="entry name" value="FLAGELLAR HOOK-LENGTH CONTROL PROTEIN"/>
    <property type="match status" value="1"/>
</dbReference>
<dbReference type="PRINTS" id="PR01007">
    <property type="entry name" value="FLGHOOKFLIK"/>
</dbReference>
<dbReference type="Proteomes" id="UP000288789">
    <property type="component" value="Unassembled WGS sequence"/>
</dbReference>
<dbReference type="InterPro" id="IPR001635">
    <property type="entry name" value="Flag_hook_Flik"/>
</dbReference>
<dbReference type="Pfam" id="PF02120">
    <property type="entry name" value="Flg_hook"/>
    <property type="match status" value="1"/>
</dbReference>
<sequence>MVTIKGLTPTAPAATGTQQDAPSSGFAALFAAVQAYPQKGAQNLNPQALALQQLEQRLAGAGEPALELDELSAEALQQLVTQLEQLRELSADATPSAEQQALMATVAQAATTKASALAHNVAAENLVKVTPPTVSALAEQTAPATPVTAQQAQLDSSRASQPIQQQPVLAAQHEQTAKPATFETVKLKLDQTTPIEAPRPSAPSAATSMTAQVVMVDAPVATPSTTAATATQAPPAAALSAQVGSTAWANQLQQNVLQMVVHNQQEMTLRLHPAELGPLQVQLRVDEHTAKLNIFTHSHHVRGALEQALPQLRDALANQGIQLDDSQVNDNAQQFAQQQERQQAQQWAMNQQKTANNSEINTDSAVENSESAENTDMGSNSRHTAAPLNGQVDIYA</sequence>
<dbReference type="InterPro" id="IPR038610">
    <property type="entry name" value="FliK-like_C_sf"/>
</dbReference>
<keyword evidence="7" id="KW-1185">Reference proteome</keyword>
<reference evidence="6 7" key="1">
    <citation type="submission" date="2018-12" db="EMBL/GenBank/DDBJ databases">
        <authorList>
            <person name="Li A."/>
            <person name="Zhang M."/>
            <person name="Zhu H."/>
        </authorList>
    </citation>
    <scope>NUCLEOTIDE SEQUENCE [LARGE SCALE GENOMIC DNA]</scope>
    <source>
        <strain evidence="6 7">R04H25</strain>
    </source>
</reference>
<evidence type="ECO:0000256" key="3">
    <source>
        <dbReference type="ARBA" id="ARBA00022795"/>
    </source>
</evidence>
<feature type="domain" description="Flagellar hook-length control protein-like C-terminal" evidence="5">
    <location>
        <begin position="254"/>
        <end position="334"/>
    </location>
</feature>
<feature type="region of interest" description="Disordered" evidence="4">
    <location>
        <begin position="349"/>
        <end position="396"/>
    </location>
</feature>
<evidence type="ECO:0000313" key="6">
    <source>
        <dbReference type="EMBL" id="RWU09605.1"/>
    </source>
</evidence>
<name>A0A443YZG8_9GAMM</name>
<dbReference type="InterPro" id="IPR052563">
    <property type="entry name" value="FliK"/>
</dbReference>
<feature type="compositionally biased region" description="Polar residues" evidence="4">
    <location>
        <begin position="353"/>
        <end position="383"/>
    </location>
</feature>
<feature type="compositionally biased region" description="Low complexity" evidence="4">
    <location>
        <begin position="8"/>
        <end position="20"/>
    </location>
</feature>
<evidence type="ECO:0000256" key="1">
    <source>
        <dbReference type="ARBA" id="ARBA00003944"/>
    </source>
</evidence>
<dbReference type="PANTHER" id="PTHR37533:SF2">
    <property type="entry name" value="FLAGELLAR HOOK-LENGTH CONTROL PROTEIN"/>
    <property type="match status" value="1"/>
</dbReference>
<keyword evidence="6" id="KW-0966">Cell projection</keyword>
<evidence type="ECO:0000313" key="7">
    <source>
        <dbReference type="Proteomes" id="UP000288789"/>
    </source>
</evidence>
<evidence type="ECO:0000256" key="4">
    <source>
        <dbReference type="SAM" id="MobiDB-lite"/>
    </source>
</evidence>
<dbReference type="GO" id="GO:0009424">
    <property type="term" value="C:bacterial-type flagellum hook"/>
    <property type="evidence" value="ECO:0007669"/>
    <property type="project" value="InterPro"/>
</dbReference>
<dbReference type="InterPro" id="IPR021136">
    <property type="entry name" value="Flagellar_hook_control-like_C"/>
</dbReference>
<dbReference type="CDD" id="cd17470">
    <property type="entry name" value="T3SS_Flik_C"/>
    <property type="match status" value="1"/>
</dbReference>
<dbReference type="Gene3D" id="3.30.750.140">
    <property type="match status" value="1"/>
</dbReference>
<dbReference type="OrthoDB" id="1792985at2"/>
<keyword evidence="6" id="KW-0969">Cilium</keyword>
<evidence type="ECO:0000259" key="5">
    <source>
        <dbReference type="Pfam" id="PF02120"/>
    </source>
</evidence>
<dbReference type="EMBL" id="RSFE01000005">
    <property type="protein sequence ID" value="RWU09605.1"/>
    <property type="molecule type" value="Genomic_DNA"/>
</dbReference>
<comment type="similarity">
    <text evidence="2">Belongs to the FliK family.</text>
</comment>
<accession>A0A443YZG8</accession>
<organism evidence="6 7">
    <name type="scientific">Pseudidiomarina gelatinasegens</name>
    <dbReference type="NCBI Taxonomy" id="2487740"/>
    <lineage>
        <taxon>Bacteria</taxon>
        <taxon>Pseudomonadati</taxon>
        <taxon>Pseudomonadota</taxon>
        <taxon>Gammaproteobacteria</taxon>
        <taxon>Alteromonadales</taxon>
        <taxon>Idiomarinaceae</taxon>
        <taxon>Pseudidiomarina</taxon>
    </lineage>
</organism>
<protein>
    <submittedName>
        <fullName evidence="6">Flagellar hook-length control protein FliK</fullName>
    </submittedName>
</protein>
<feature type="region of interest" description="Disordered" evidence="4">
    <location>
        <begin position="1"/>
        <end position="20"/>
    </location>
</feature>
<proteinExistence type="inferred from homology"/>
<evidence type="ECO:0000256" key="2">
    <source>
        <dbReference type="ARBA" id="ARBA00009149"/>
    </source>
</evidence>
<dbReference type="RefSeq" id="WP_128352510.1">
    <property type="nucleotide sequence ID" value="NZ_RSFE01000005.1"/>
</dbReference>
<keyword evidence="3" id="KW-1005">Bacterial flagellum biogenesis</keyword>
<comment type="function">
    <text evidence="1">Controls the length of the flagellar hook.</text>
</comment>
<dbReference type="AlphaFoldDB" id="A0A443YZG8"/>
<keyword evidence="6" id="KW-0282">Flagellum</keyword>
<gene>
    <name evidence="6" type="ORF">EGC76_08245</name>
</gene>
<comment type="caution">
    <text evidence="6">The sequence shown here is derived from an EMBL/GenBank/DDBJ whole genome shotgun (WGS) entry which is preliminary data.</text>
</comment>